<feature type="region of interest" description="Disordered" evidence="1">
    <location>
        <begin position="218"/>
        <end position="238"/>
    </location>
</feature>
<dbReference type="SUPFAM" id="SSF48264">
    <property type="entry name" value="Cytochrome P450"/>
    <property type="match status" value="1"/>
</dbReference>
<dbReference type="RefSeq" id="XP_043126121.1">
    <property type="nucleotide sequence ID" value="XM_043270186.1"/>
</dbReference>
<evidence type="ECO:0000313" key="2">
    <source>
        <dbReference type="EMBL" id="GIK02935.1"/>
    </source>
</evidence>
<dbReference type="Gene3D" id="1.10.630.10">
    <property type="entry name" value="Cytochrome P450"/>
    <property type="match status" value="1"/>
</dbReference>
<dbReference type="EMBL" id="BOPL01000005">
    <property type="protein sequence ID" value="GIK02935.1"/>
    <property type="molecule type" value="Genomic_DNA"/>
</dbReference>
<organism evidence="2 3">
    <name type="scientific">Aspergillus viridinutans</name>
    <dbReference type="NCBI Taxonomy" id="75553"/>
    <lineage>
        <taxon>Eukaryota</taxon>
        <taxon>Fungi</taxon>
        <taxon>Dikarya</taxon>
        <taxon>Ascomycota</taxon>
        <taxon>Pezizomycotina</taxon>
        <taxon>Eurotiomycetes</taxon>
        <taxon>Eurotiomycetidae</taxon>
        <taxon>Eurotiales</taxon>
        <taxon>Aspergillaceae</taxon>
        <taxon>Aspergillus</taxon>
        <taxon>Aspergillus subgen. Fumigati</taxon>
    </lineage>
</organism>
<dbReference type="GO" id="GO:0005506">
    <property type="term" value="F:iron ion binding"/>
    <property type="evidence" value="ECO:0007669"/>
    <property type="project" value="InterPro"/>
</dbReference>
<gene>
    <name evidence="2" type="ORF">Aspvir_007000</name>
</gene>
<reference evidence="2 3" key="1">
    <citation type="submission" date="2021-02" db="EMBL/GenBank/DDBJ databases">
        <title>Pan-genome distribution and transcriptional activeness of fungal secondary metabolism genes in Aspergillus section Fumigati.</title>
        <authorList>
            <person name="Takahashi H."/>
            <person name="Umemura M."/>
            <person name="Ninomiya A."/>
            <person name="Kusuya Y."/>
            <person name="Urayama S."/>
            <person name="Shimizu M."/>
            <person name="Watanabe A."/>
            <person name="Kamei K."/>
            <person name="Yaguchi T."/>
            <person name="Hagiwara D."/>
        </authorList>
    </citation>
    <scope>NUCLEOTIDE SEQUENCE [LARGE SCALE GENOMIC DNA]</scope>
    <source>
        <strain evidence="2 3">IFM 47045</strain>
    </source>
</reference>
<dbReference type="GO" id="GO:0016705">
    <property type="term" value="F:oxidoreductase activity, acting on paired donors, with incorporation or reduction of molecular oxygen"/>
    <property type="evidence" value="ECO:0007669"/>
    <property type="project" value="InterPro"/>
</dbReference>
<dbReference type="GO" id="GO:0004497">
    <property type="term" value="F:monooxygenase activity"/>
    <property type="evidence" value="ECO:0007669"/>
    <property type="project" value="InterPro"/>
</dbReference>
<keyword evidence="3" id="KW-1185">Reference proteome</keyword>
<dbReference type="GO" id="GO:0020037">
    <property type="term" value="F:heme binding"/>
    <property type="evidence" value="ECO:0007669"/>
    <property type="project" value="InterPro"/>
</dbReference>
<name>A0A9P3F5X9_ASPVI</name>
<comment type="caution">
    <text evidence="2">The sequence shown here is derived from an EMBL/GenBank/DDBJ whole genome shotgun (WGS) entry which is preliminary data.</text>
</comment>
<dbReference type="OrthoDB" id="1470350at2759"/>
<evidence type="ECO:0000313" key="3">
    <source>
        <dbReference type="Proteomes" id="UP000710440"/>
    </source>
</evidence>
<dbReference type="GeneID" id="66934982"/>
<dbReference type="Proteomes" id="UP000710440">
    <property type="component" value="Unassembled WGS sequence"/>
</dbReference>
<sequence length="261" mass="29175">MEALKGILVLKPSHFVKPEAVKRRLSRTGNGLLLAEGEIHKVSALASFQSQGLTIVEMASRLESEILDTNSNNRGVVEVRAWATRARLDIIGLAGPGHDFDSLQNPNSSLMRRYRQMRQDPSPLESALTTCLMFLTDYADQLVSLLPTKRMTRIKAASRAIRTVCHGALEAKKRERTTGSSGQRDRDIATVTFDSRMFTDSELVDQIMTFWPRDMEPRPTPFSGPYTRSALGDTESPSRRGSFAFAIHRRWRICSLGYSSG</sequence>
<evidence type="ECO:0000256" key="1">
    <source>
        <dbReference type="SAM" id="MobiDB-lite"/>
    </source>
</evidence>
<dbReference type="InterPro" id="IPR036396">
    <property type="entry name" value="Cyt_P450_sf"/>
</dbReference>
<proteinExistence type="predicted"/>
<protein>
    <submittedName>
        <fullName evidence="2">Uncharacterized protein</fullName>
    </submittedName>
</protein>
<dbReference type="AlphaFoldDB" id="A0A9P3F5X9"/>
<accession>A0A9P3F5X9</accession>